<proteinExistence type="predicted"/>
<accession>A0A2C9UD61</accession>
<evidence type="ECO:0000313" key="2">
    <source>
        <dbReference type="Proteomes" id="UP000091857"/>
    </source>
</evidence>
<sequence>MSNRIVMEKKIKNGVVDVSSFLLVEGSADSEADCGLLKLCEDVIMACDYDDEDAESCSCDTVDSLEVFDYDGTGGDQDCSGYDEAKANKECAEERNWCRLWLGVAGLEYMSTENGEEESKADAKWSKEVIDQMEDSLFWETCLAVGYP</sequence>
<protein>
    <submittedName>
        <fullName evidence="1">Uncharacterized protein</fullName>
    </submittedName>
</protein>
<evidence type="ECO:0000313" key="1">
    <source>
        <dbReference type="EMBL" id="OAY27823.1"/>
    </source>
</evidence>
<name>A0A2C9UD61_MANES</name>
<dbReference type="Gramene" id="Manes.15G018300.1.v8.1">
    <property type="protein sequence ID" value="Manes.15G018300.1.v8.1.CDS.1"/>
    <property type="gene ID" value="Manes.15G018300.v8.1"/>
</dbReference>
<organism evidence="1 2">
    <name type="scientific">Manihot esculenta</name>
    <name type="common">Cassava</name>
    <name type="synonym">Jatropha manihot</name>
    <dbReference type="NCBI Taxonomy" id="3983"/>
    <lineage>
        <taxon>Eukaryota</taxon>
        <taxon>Viridiplantae</taxon>
        <taxon>Streptophyta</taxon>
        <taxon>Embryophyta</taxon>
        <taxon>Tracheophyta</taxon>
        <taxon>Spermatophyta</taxon>
        <taxon>Magnoliopsida</taxon>
        <taxon>eudicotyledons</taxon>
        <taxon>Gunneridae</taxon>
        <taxon>Pentapetalae</taxon>
        <taxon>rosids</taxon>
        <taxon>fabids</taxon>
        <taxon>Malpighiales</taxon>
        <taxon>Euphorbiaceae</taxon>
        <taxon>Crotonoideae</taxon>
        <taxon>Manihoteae</taxon>
        <taxon>Manihot</taxon>
    </lineage>
</organism>
<dbReference type="Proteomes" id="UP000091857">
    <property type="component" value="Chromosome 15"/>
</dbReference>
<dbReference type="PANTHER" id="PTHR35726">
    <property type="entry name" value="GLUTAMIC ACID-RICH PROTEIN-LIKE"/>
    <property type="match status" value="1"/>
</dbReference>
<dbReference type="EMBL" id="CM004401">
    <property type="protein sequence ID" value="OAY27823.1"/>
    <property type="molecule type" value="Genomic_DNA"/>
</dbReference>
<dbReference type="AlphaFoldDB" id="A0A2C9UD61"/>
<reference evidence="2" key="1">
    <citation type="journal article" date="2016" name="Nat. Biotechnol.">
        <title>Sequencing wild and cultivated cassava and related species reveals extensive interspecific hybridization and genetic diversity.</title>
        <authorList>
            <person name="Bredeson J.V."/>
            <person name="Lyons J.B."/>
            <person name="Prochnik S.E."/>
            <person name="Wu G.A."/>
            <person name="Ha C.M."/>
            <person name="Edsinger-Gonzales E."/>
            <person name="Grimwood J."/>
            <person name="Schmutz J."/>
            <person name="Rabbi I.Y."/>
            <person name="Egesi C."/>
            <person name="Nauluvula P."/>
            <person name="Lebot V."/>
            <person name="Ndunguru J."/>
            <person name="Mkamilo G."/>
            <person name="Bart R.S."/>
            <person name="Setter T.L."/>
            <person name="Gleadow R.M."/>
            <person name="Kulakow P."/>
            <person name="Ferguson M.E."/>
            <person name="Rounsley S."/>
            <person name="Rokhsar D.S."/>
        </authorList>
    </citation>
    <scope>NUCLEOTIDE SEQUENCE [LARGE SCALE GENOMIC DNA]</scope>
    <source>
        <strain evidence="2">cv. AM560-2</strain>
    </source>
</reference>
<dbReference type="PANTHER" id="PTHR35726:SF5">
    <property type="match status" value="1"/>
</dbReference>
<keyword evidence="2" id="KW-1185">Reference proteome</keyword>
<gene>
    <name evidence="1" type="ORF">MANES_15G018300v8</name>
</gene>
<comment type="caution">
    <text evidence="1">The sequence shown here is derived from an EMBL/GenBank/DDBJ whole genome shotgun (WGS) entry which is preliminary data.</text>
</comment>
<dbReference type="OrthoDB" id="1146319at2759"/>